<evidence type="ECO:0000256" key="2">
    <source>
        <dbReference type="SAM" id="SignalP"/>
    </source>
</evidence>
<protein>
    <recommendedName>
        <fullName evidence="7">GerMN domain-containing protein</fullName>
    </recommendedName>
</protein>
<comment type="caution">
    <text evidence="5">The sequence shown here is derived from an EMBL/GenBank/DDBJ whole genome shotgun (WGS) entry which is preliminary data.</text>
</comment>
<proteinExistence type="predicted"/>
<evidence type="ECO:0000259" key="4">
    <source>
        <dbReference type="Pfam" id="PF10648"/>
    </source>
</evidence>
<dbReference type="InterPro" id="IPR018911">
    <property type="entry name" value="Gmad2_Ig-like_dom"/>
</dbReference>
<feature type="signal peptide" evidence="2">
    <location>
        <begin position="1"/>
        <end position="21"/>
    </location>
</feature>
<dbReference type="Pfam" id="PF10646">
    <property type="entry name" value="Germane"/>
    <property type="match status" value="1"/>
</dbReference>
<feature type="domain" description="GerMN" evidence="3">
    <location>
        <begin position="92"/>
        <end position="197"/>
    </location>
</feature>
<keyword evidence="6" id="KW-1185">Reference proteome</keyword>
<organism evidence="5 6">
    <name type="scientific">Nocardioides luti</name>
    <dbReference type="NCBI Taxonomy" id="2761101"/>
    <lineage>
        <taxon>Bacteria</taxon>
        <taxon>Bacillati</taxon>
        <taxon>Actinomycetota</taxon>
        <taxon>Actinomycetes</taxon>
        <taxon>Propionibacteriales</taxon>
        <taxon>Nocardioidaceae</taxon>
        <taxon>Nocardioides</taxon>
    </lineage>
</organism>
<evidence type="ECO:0000256" key="1">
    <source>
        <dbReference type="SAM" id="MobiDB-lite"/>
    </source>
</evidence>
<evidence type="ECO:0008006" key="7">
    <source>
        <dbReference type="Google" id="ProtNLM"/>
    </source>
</evidence>
<keyword evidence="2" id="KW-0732">Signal</keyword>
<dbReference type="Pfam" id="PF10648">
    <property type="entry name" value="Gmad2"/>
    <property type="match status" value="1"/>
</dbReference>
<evidence type="ECO:0000259" key="3">
    <source>
        <dbReference type="Pfam" id="PF10646"/>
    </source>
</evidence>
<dbReference type="InterPro" id="IPR019606">
    <property type="entry name" value="GerMN"/>
</dbReference>
<name>A0A7X0RLM7_9ACTN</name>
<feature type="region of interest" description="Disordered" evidence="1">
    <location>
        <begin position="28"/>
        <end position="97"/>
    </location>
</feature>
<feature type="chain" id="PRO_5038469297" description="GerMN domain-containing protein" evidence="2">
    <location>
        <begin position="22"/>
        <end position="325"/>
    </location>
</feature>
<dbReference type="EMBL" id="JACKXE010000001">
    <property type="protein sequence ID" value="MBB6629344.1"/>
    <property type="molecule type" value="Genomic_DNA"/>
</dbReference>
<dbReference type="Proteomes" id="UP000523955">
    <property type="component" value="Unassembled WGS sequence"/>
</dbReference>
<feature type="region of interest" description="Disordered" evidence="1">
    <location>
        <begin position="304"/>
        <end position="325"/>
    </location>
</feature>
<sequence length="325" mass="33142">MTGLPRSRRTTLVPLAVLALAAGLLVGCSSSDDDQRPAGSATKKHHGQRGGGSGSDGSDGSGSEPDGSGSSSGGSSDAGDGSADGSGEVTVPVYFVGDTPQGPRLYREFRRVDGADPLDAALTLAASGDALDGDYRTLLPSGAFSGSTHDEGAVVRLPDDSWTRPADGMTTDEALLAVQQLVYTAQGVLQQRLPVTFADADGNATQIFGIASEDGFGAADPLETLALASVTQPEEGETVGPTFTAEGVASSFEATVPWEIRQGGSVVKKGFATADGWMDKLYPFRTDVDVSDLAPGTYTFVAMTDDPSGGEGGGPTEDSKTIVVR</sequence>
<reference evidence="5 6" key="1">
    <citation type="submission" date="2020-08" db="EMBL/GenBank/DDBJ databases">
        <authorList>
            <person name="Seo M.-J."/>
        </authorList>
    </citation>
    <scope>NUCLEOTIDE SEQUENCE [LARGE SCALE GENOMIC DNA]</scope>
    <source>
        <strain evidence="5 6">KIGAM211</strain>
    </source>
</reference>
<dbReference type="RefSeq" id="WP_185254309.1">
    <property type="nucleotide sequence ID" value="NZ_JACKXE010000001.1"/>
</dbReference>
<feature type="compositionally biased region" description="Gly residues" evidence="1">
    <location>
        <begin position="49"/>
        <end position="60"/>
    </location>
</feature>
<gene>
    <name evidence="5" type="ORF">H5V45_18600</name>
</gene>
<feature type="compositionally biased region" description="Low complexity" evidence="1">
    <location>
        <begin position="61"/>
        <end position="88"/>
    </location>
</feature>
<dbReference type="PROSITE" id="PS51257">
    <property type="entry name" value="PROKAR_LIPOPROTEIN"/>
    <property type="match status" value="1"/>
</dbReference>
<evidence type="ECO:0000313" key="5">
    <source>
        <dbReference type="EMBL" id="MBB6629344.1"/>
    </source>
</evidence>
<feature type="domain" description="Bacterial spore germination immunoglobulin-like" evidence="4">
    <location>
        <begin position="229"/>
        <end position="311"/>
    </location>
</feature>
<accession>A0A7X0RLM7</accession>
<evidence type="ECO:0000313" key="6">
    <source>
        <dbReference type="Proteomes" id="UP000523955"/>
    </source>
</evidence>
<dbReference type="AlphaFoldDB" id="A0A7X0RLM7"/>